<name>A0A5D2JZK2_GOSTO</name>
<dbReference type="Proteomes" id="UP000322667">
    <property type="component" value="Chromosome D08"/>
</dbReference>
<sequence>MSYTFFSVRHFSESDTFFSPFLFPLGCNSVPLPVWSRTNARVSVKDVSSTISGLSQNLMLYIQFSAYVKRGSKPSKEEEEKQNYYVNMVTLFRP</sequence>
<dbReference type="EMBL" id="CM017630">
    <property type="protein sequence ID" value="TYH59725.1"/>
    <property type="molecule type" value="Genomic_DNA"/>
</dbReference>
<dbReference type="AlphaFoldDB" id="A0A5D2JZK2"/>
<protein>
    <submittedName>
        <fullName evidence="1">Uncharacterized protein</fullName>
    </submittedName>
</protein>
<evidence type="ECO:0000313" key="2">
    <source>
        <dbReference type="Proteomes" id="UP000322667"/>
    </source>
</evidence>
<evidence type="ECO:0000313" key="1">
    <source>
        <dbReference type="EMBL" id="TYH59725.1"/>
    </source>
</evidence>
<organism evidence="1 2">
    <name type="scientific">Gossypium tomentosum</name>
    <name type="common">Hawaiian cotton</name>
    <name type="synonym">Gossypium sandvicense</name>
    <dbReference type="NCBI Taxonomy" id="34277"/>
    <lineage>
        <taxon>Eukaryota</taxon>
        <taxon>Viridiplantae</taxon>
        <taxon>Streptophyta</taxon>
        <taxon>Embryophyta</taxon>
        <taxon>Tracheophyta</taxon>
        <taxon>Spermatophyta</taxon>
        <taxon>Magnoliopsida</taxon>
        <taxon>eudicotyledons</taxon>
        <taxon>Gunneridae</taxon>
        <taxon>Pentapetalae</taxon>
        <taxon>rosids</taxon>
        <taxon>malvids</taxon>
        <taxon>Malvales</taxon>
        <taxon>Malvaceae</taxon>
        <taxon>Malvoideae</taxon>
        <taxon>Gossypium</taxon>
    </lineage>
</organism>
<proteinExistence type="predicted"/>
<accession>A0A5D2JZK2</accession>
<gene>
    <name evidence="1" type="ORF">ES332_D08G241300v1</name>
</gene>
<keyword evidence="2" id="KW-1185">Reference proteome</keyword>
<reference evidence="1 2" key="1">
    <citation type="submission" date="2019-07" db="EMBL/GenBank/DDBJ databases">
        <title>WGS assembly of Gossypium tomentosum.</title>
        <authorList>
            <person name="Chen Z.J."/>
            <person name="Sreedasyam A."/>
            <person name="Ando A."/>
            <person name="Song Q."/>
            <person name="De L."/>
            <person name="Hulse-Kemp A."/>
            <person name="Ding M."/>
            <person name="Ye W."/>
            <person name="Kirkbride R."/>
            <person name="Jenkins J."/>
            <person name="Plott C."/>
            <person name="Lovell J."/>
            <person name="Lin Y.-M."/>
            <person name="Vaughn R."/>
            <person name="Liu B."/>
            <person name="Li W."/>
            <person name="Simpson S."/>
            <person name="Scheffler B."/>
            <person name="Saski C."/>
            <person name="Grover C."/>
            <person name="Hu G."/>
            <person name="Conover J."/>
            <person name="Carlson J."/>
            <person name="Shu S."/>
            <person name="Boston L."/>
            <person name="Williams M."/>
            <person name="Peterson D."/>
            <person name="Mcgee K."/>
            <person name="Jones D."/>
            <person name="Wendel J."/>
            <person name="Stelly D."/>
            <person name="Grimwood J."/>
            <person name="Schmutz J."/>
        </authorList>
    </citation>
    <scope>NUCLEOTIDE SEQUENCE [LARGE SCALE GENOMIC DNA]</scope>
    <source>
        <strain evidence="1">7179.01</strain>
    </source>
</reference>